<dbReference type="PROSITE" id="PS50110">
    <property type="entry name" value="RESPONSE_REGULATORY"/>
    <property type="match status" value="1"/>
</dbReference>
<dbReference type="Gene3D" id="3.40.50.2300">
    <property type="match status" value="1"/>
</dbReference>
<dbReference type="SUPFAM" id="SSF52172">
    <property type="entry name" value="CheY-like"/>
    <property type="match status" value="1"/>
</dbReference>
<sequence length="125" mass="13433">MVSDRDLLGRSVLIAEDDYFWADELRGGLRSAGAIVLGPFATVGAALTLVESPAIVDGAILNIDLRGERSYAVADRLIARAVPLLIVTGYDEAALPARYAGVRRLEKPVCVRTVLEAMLSLRPLL</sequence>
<gene>
    <name evidence="3" type="ORF">LNAOJCKE_0684</name>
</gene>
<reference evidence="3" key="1">
    <citation type="journal article" date="2021" name="Front. Microbiol.">
        <title>Comprehensive Comparative Genomics and Phenotyping of Methylobacterium Species.</title>
        <authorList>
            <person name="Alessa O."/>
            <person name="Ogura Y."/>
            <person name="Fujitani Y."/>
            <person name="Takami H."/>
            <person name="Hayashi T."/>
            <person name="Sahin N."/>
            <person name="Tani A."/>
        </authorList>
    </citation>
    <scope>NUCLEOTIDE SEQUENCE</scope>
    <source>
        <strain evidence="3">NBRC 15686</strain>
    </source>
</reference>
<dbReference type="Proteomes" id="UP001055039">
    <property type="component" value="Unassembled WGS sequence"/>
</dbReference>
<name>A0ABQ4UAK5_9HYPH</name>
<reference evidence="3" key="2">
    <citation type="submission" date="2021-08" db="EMBL/GenBank/DDBJ databases">
        <authorList>
            <person name="Tani A."/>
            <person name="Ola A."/>
            <person name="Ogura Y."/>
            <person name="Katsura K."/>
            <person name="Hayashi T."/>
        </authorList>
    </citation>
    <scope>NUCLEOTIDE SEQUENCE</scope>
    <source>
        <strain evidence="3">NBRC 15686</strain>
    </source>
</reference>
<evidence type="ECO:0000259" key="2">
    <source>
        <dbReference type="PROSITE" id="PS50110"/>
    </source>
</evidence>
<organism evidence="3 4">
    <name type="scientific">Methylorubrum aminovorans</name>
    <dbReference type="NCBI Taxonomy" id="269069"/>
    <lineage>
        <taxon>Bacteria</taxon>
        <taxon>Pseudomonadati</taxon>
        <taxon>Pseudomonadota</taxon>
        <taxon>Alphaproteobacteria</taxon>
        <taxon>Hyphomicrobiales</taxon>
        <taxon>Methylobacteriaceae</taxon>
        <taxon>Methylorubrum</taxon>
    </lineage>
</organism>
<evidence type="ECO:0000313" key="3">
    <source>
        <dbReference type="EMBL" id="GJE63487.1"/>
    </source>
</evidence>
<accession>A0ABQ4UAK5</accession>
<evidence type="ECO:0000256" key="1">
    <source>
        <dbReference type="PROSITE-ProRule" id="PRU00169"/>
    </source>
</evidence>
<comment type="caution">
    <text evidence="3">The sequence shown here is derived from an EMBL/GenBank/DDBJ whole genome shotgun (WGS) entry which is preliminary data.</text>
</comment>
<proteinExistence type="predicted"/>
<feature type="domain" description="Response regulatory" evidence="2">
    <location>
        <begin position="11"/>
        <end position="122"/>
    </location>
</feature>
<evidence type="ECO:0000313" key="4">
    <source>
        <dbReference type="Proteomes" id="UP001055039"/>
    </source>
</evidence>
<dbReference type="InterPro" id="IPR001789">
    <property type="entry name" value="Sig_transdc_resp-reg_receiver"/>
</dbReference>
<dbReference type="RefSeq" id="WP_238222383.1">
    <property type="nucleotide sequence ID" value="NZ_BAAADH010000020.1"/>
</dbReference>
<protein>
    <recommendedName>
        <fullName evidence="2">Response regulatory domain-containing protein</fullName>
    </recommendedName>
</protein>
<dbReference type="EMBL" id="BPRC01000001">
    <property type="protein sequence ID" value="GJE63487.1"/>
    <property type="molecule type" value="Genomic_DNA"/>
</dbReference>
<dbReference type="InterPro" id="IPR011006">
    <property type="entry name" value="CheY-like_superfamily"/>
</dbReference>
<comment type="caution">
    <text evidence="1">Lacks conserved residue(s) required for the propagation of feature annotation.</text>
</comment>
<keyword evidence="4" id="KW-1185">Reference proteome</keyword>